<dbReference type="InterPro" id="IPR006659">
    <property type="entry name" value="Arsenate_reductase"/>
</dbReference>
<dbReference type="InterPro" id="IPR006660">
    <property type="entry name" value="Arsenate_reductase-like"/>
</dbReference>
<dbReference type="PANTHER" id="PTHR30041">
    <property type="entry name" value="ARSENATE REDUCTASE"/>
    <property type="match status" value="1"/>
</dbReference>
<dbReference type="Proteomes" id="UP000240009">
    <property type="component" value="Unassembled WGS sequence"/>
</dbReference>
<evidence type="ECO:0000256" key="3">
    <source>
        <dbReference type="PROSITE-ProRule" id="PRU01282"/>
    </source>
</evidence>
<evidence type="ECO:0000256" key="1">
    <source>
        <dbReference type="ARBA" id="ARBA00007198"/>
    </source>
</evidence>
<dbReference type="AlphaFoldDB" id="A0A2S8FGH5"/>
<reference evidence="4 5" key="1">
    <citation type="submission" date="2018-02" db="EMBL/GenBank/DDBJ databases">
        <title>Comparative genomes isolates from brazilian mangrove.</title>
        <authorList>
            <person name="Araujo J.E."/>
            <person name="Taketani R.G."/>
            <person name="Silva M.C.P."/>
            <person name="Loureco M.V."/>
            <person name="Andreote F.D."/>
        </authorList>
    </citation>
    <scope>NUCLEOTIDE SEQUENCE [LARGE SCALE GENOMIC DNA]</scope>
    <source>
        <strain evidence="4 5">HEX-2 MGV</strain>
    </source>
</reference>
<accession>A0A2S8FGH5</accession>
<comment type="caution">
    <text evidence="4">The sequence shown here is derived from an EMBL/GenBank/DDBJ whole genome shotgun (WGS) entry which is preliminary data.</text>
</comment>
<dbReference type="OrthoDB" id="9794155at2"/>
<evidence type="ECO:0000256" key="2">
    <source>
        <dbReference type="ARBA" id="ARBA00023002"/>
    </source>
</evidence>
<name>A0A2S8FGH5_9BACT</name>
<dbReference type="RefSeq" id="WP_105353764.1">
    <property type="nucleotide sequence ID" value="NZ_PUIA01000037.1"/>
</dbReference>
<gene>
    <name evidence="4" type="primary">arsC</name>
    <name evidence="4" type="ORF">C5Y96_12640</name>
</gene>
<dbReference type="Gene3D" id="3.40.30.10">
    <property type="entry name" value="Glutaredoxin"/>
    <property type="match status" value="1"/>
</dbReference>
<dbReference type="EMBL" id="PUIA01000037">
    <property type="protein sequence ID" value="PQO31190.1"/>
    <property type="molecule type" value="Genomic_DNA"/>
</dbReference>
<protein>
    <submittedName>
        <fullName evidence="4">Arsenate reductase (Glutaredoxin)</fullName>
    </submittedName>
</protein>
<dbReference type="GO" id="GO:0008794">
    <property type="term" value="F:arsenate reductase (glutaredoxin) activity"/>
    <property type="evidence" value="ECO:0007669"/>
    <property type="project" value="InterPro"/>
</dbReference>
<organism evidence="4 5">
    <name type="scientific">Blastopirellula marina</name>
    <dbReference type="NCBI Taxonomy" id="124"/>
    <lineage>
        <taxon>Bacteria</taxon>
        <taxon>Pseudomonadati</taxon>
        <taxon>Planctomycetota</taxon>
        <taxon>Planctomycetia</taxon>
        <taxon>Pirellulales</taxon>
        <taxon>Pirellulaceae</taxon>
        <taxon>Blastopirellula</taxon>
    </lineage>
</organism>
<dbReference type="Pfam" id="PF03960">
    <property type="entry name" value="ArsC"/>
    <property type="match status" value="1"/>
</dbReference>
<proteinExistence type="inferred from homology"/>
<evidence type="ECO:0000313" key="4">
    <source>
        <dbReference type="EMBL" id="PQO31190.1"/>
    </source>
</evidence>
<sequence length="113" mass="12647">MSVTIYHNPRCTKSRQTLARLEEHGIEPKVVLYLDNPPDEKTLKGLLKKLGLKAEQLVRKKDHKALGLPQPEDEAGWIAQMAANPKIIERPIVVVGNEARLGRPPESVDEILP</sequence>
<dbReference type="InterPro" id="IPR036249">
    <property type="entry name" value="Thioredoxin-like_sf"/>
</dbReference>
<dbReference type="PROSITE" id="PS51353">
    <property type="entry name" value="ARSC"/>
    <property type="match status" value="1"/>
</dbReference>
<dbReference type="PANTHER" id="PTHR30041:SF4">
    <property type="entry name" value="ARSENATE REDUCTASE"/>
    <property type="match status" value="1"/>
</dbReference>
<dbReference type="SUPFAM" id="SSF52833">
    <property type="entry name" value="Thioredoxin-like"/>
    <property type="match status" value="1"/>
</dbReference>
<comment type="similarity">
    <text evidence="1 3">Belongs to the ArsC family.</text>
</comment>
<keyword evidence="2" id="KW-0560">Oxidoreductase</keyword>
<dbReference type="NCBIfam" id="TIGR00014">
    <property type="entry name" value="arsC"/>
    <property type="match status" value="1"/>
</dbReference>
<evidence type="ECO:0000313" key="5">
    <source>
        <dbReference type="Proteomes" id="UP000240009"/>
    </source>
</evidence>